<dbReference type="RefSeq" id="XP_007762414.1">
    <property type="nucleotide sequence ID" value="XM_007764224.1"/>
</dbReference>
<dbReference type="OMA" id="YPASEYW"/>
<dbReference type="PROSITE" id="PS51767">
    <property type="entry name" value="PEPTIDASE_A1"/>
    <property type="match status" value="1"/>
</dbReference>
<dbReference type="AlphaFoldDB" id="A0A5M3N7A9"/>
<dbReference type="Proteomes" id="UP000053558">
    <property type="component" value="Unassembled WGS sequence"/>
</dbReference>
<dbReference type="GO" id="GO:0006508">
    <property type="term" value="P:proteolysis"/>
    <property type="evidence" value="ECO:0007669"/>
    <property type="project" value="UniProtKB-KW"/>
</dbReference>
<gene>
    <name evidence="7" type="ORF">CONPUDRAFT_43975</name>
</gene>
<reference evidence="8" key="1">
    <citation type="journal article" date="2012" name="Science">
        <title>The Paleozoic origin of enzymatic lignin decomposition reconstructed from 31 fungal genomes.</title>
        <authorList>
            <person name="Floudas D."/>
            <person name="Binder M."/>
            <person name="Riley R."/>
            <person name="Barry K."/>
            <person name="Blanchette R.A."/>
            <person name="Henrissat B."/>
            <person name="Martinez A.T."/>
            <person name="Otillar R."/>
            <person name="Spatafora J.W."/>
            <person name="Yadav J.S."/>
            <person name="Aerts A."/>
            <person name="Benoit I."/>
            <person name="Boyd A."/>
            <person name="Carlson A."/>
            <person name="Copeland A."/>
            <person name="Coutinho P.M."/>
            <person name="de Vries R.P."/>
            <person name="Ferreira P."/>
            <person name="Findley K."/>
            <person name="Foster B."/>
            <person name="Gaskell J."/>
            <person name="Glotzer D."/>
            <person name="Gorecki P."/>
            <person name="Heitman J."/>
            <person name="Hesse C."/>
            <person name="Hori C."/>
            <person name="Igarashi K."/>
            <person name="Jurgens J.A."/>
            <person name="Kallen N."/>
            <person name="Kersten P."/>
            <person name="Kohler A."/>
            <person name="Kuees U."/>
            <person name="Kumar T.K.A."/>
            <person name="Kuo A."/>
            <person name="LaButti K."/>
            <person name="Larrondo L.F."/>
            <person name="Lindquist E."/>
            <person name="Ling A."/>
            <person name="Lombard V."/>
            <person name="Lucas S."/>
            <person name="Lundell T."/>
            <person name="Martin R."/>
            <person name="McLaughlin D.J."/>
            <person name="Morgenstern I."/>
            <person name="Morin E."/>
            <person name="Murat C."/>
            <person name="Nagy L.G."/>
            <person name="Nolan M."/>
            <person name="Ohm R.A."/>
            <person name="Patyshakuliyeva A."/>
            <person name="Rokas A."/>
            <person name="Ruiz-Duenas F.J."/>
            <person name="Sabat G."/>
            <person name="Salamov A."/>
            <person name="Samejima M."/>
            <person name="Schmutz J."/>
            <person name="Slot J.C."/>
            <person name="St John F."/>
            <person name="Stenlid J."/>
            <person name="Sun H."/>
            <person name="Sun S."/>
            <person name="Syed K."/>
            <person name="Tsang A."/>
            <person name="Wiebenga A."/>
            <person name="Young D."/>
            <person name="Pisabarro A."/>
            <person name="Eastwood D.C."/>
            <person name="Martin F."/>
            <person name="Cullen D."/>
            <person name="Grigoriev I.V."/>
            <person name="Hibbett D.S."/>
        </authorList>
    </citation>
    <scope>NUCLEOTIDE SEQUENCE [LARGE SCALE GENOMIC DNA]</scope>
    <source>
        <strain evidence="8">RWD-64-598 SS2</strain>
    </source>
</reference>
<dbReference type="InterPro" id="IPR034164">
    <property type="entry name" value="Pepsin-like_dom"/>
</dbReference>
<dbReference type="InterPro" id="IPR001461">
    <property type="entry name" value="Aspartic_peptidase_A1"/>
</dbReference>
<dbReference type="InterPro" id="IPR033121">
    <property type="entry name" value="PEPTIDASE_A1"/>
</dbReference>
<name>A0A5M3N7A9_CONPW</name>
<keyword evidence="4" id="KW-0378">Hydrolase</keyword>
<keyword evidence="4" id="KW-0645">Protease</keyword>
<dbReference type="PANTHER" id="PTHR47966:SF51">
    <property type="entry name" value="BETA-SITE APP-CLEAVING ENZYME, ISOFORM A-RELATED"/>
    <property type="match status" value="1"/>
</dbReference>
<proteinExistence type="inferred from homology"/>
<organism evidence="7 8">
    <name type="scientific">Coniophora puteana (strain RWD-64-598)</name>
    <name type="common">Brown rot fungus</name>
    <dbReference type="NCBI Taxonomy" id="741705"/>
    <lineage>
        <taxon>Eukaryota</taxon>
        <taxon>Fungi</taxon>
        <taxon>Dikarya</taxon>
        <taxon>Basidiomycota</taxon>
        <taxon>Agaricomycotina</taxon>
        <taxon>Agaricomycetes</taxon>
        <taxon>Agaricomycetidae</taxon>
        <taxon>Boletales</taxon>
        <taxon>Coniophorineae</taxon>
        <taxon>Coniophoraceae</taxon>
        <taxon>Coniophora</taxon>
    </lineage>
</organism>
<dbReference type="InterPro" id="IPR021109">
    <property type="entry name" value="Peptidase_aspartic_dom_sf"/>
</dbReference>
<evidence type="ECO:0000259" key="6">
    <source>
        <dbReference type="PROSITE" id="PS51767"/>
    </source>
</evidence>
<evidence type="ECO:0000256" key="1">
    <source>
        <dbReference type="ARBA" id="ARBA00007447"/>
    </source>
</evidence>
<feature type="active site" evidence="3">
    <location>
        <position position="102"/>
    </location>
</feature>
<dbReference type="GeneID" id="19206965"/>
<dbReference type="SUPFAM" id="SSF50630">
    <property type="entry name" value="Acid proteases"/>
    <property type="match status" value="1"/>
</dbReference>
<comment type="similarity">
    <text evidence="1 4">Belongs to the peptidase A1 family.</text>
</comment>
<evidence type="ECO:0000256" key="3">
    <source>
        <dbReference type="PIRSR" id="PIRSR601461-1"/>
    </source>
</evidence>
<sequence length="409" mass="42904">MFPATSLLALATLALSVAASPAARGSPITLPIARRLNASNGPVNLHQRDQARAAALKARGQAIKEGKLDRRAASVPVTNEVDTYIAAVGVGSPATTYNLIVDTGSSNTWVGAGTAYEETSTSKATGYNVEVTYGSGSFSGKEYTDTVTLGTLTITGQSIGVASTSEGFEGVDGILGIGPTDLTEGTLTNDEDAEIPTVTDNLYSQGTISTEVVGVSFEPTTSEEVTNGELTFGGTDSSKYTGTIAYTPVTTTEPASYYWGINESIDYGSETILSETAGIVDTGTTLVLLATNAYDKYVSATGATYDDTTGLLRISSSDYDKLDDLNFNIGSNTYALTANAQIWPRSLNTYIGGSSDDIYLVVNDLGSPSGEGLDFINGYTFLERYYSVFDTTNSRVGFATTEYTDATTN</sequence>
<evidence type="ECO:0000313" key="7">
    <source>
        <dbReference type="EMBL" id="EIW86974.1"/>
    </source>
</evidence>
<dbReference type="GO" id="GO:0004190">
    <property type="term" value="F:aspartic-type endopeptidase activity"/>
    <property type="evidence" value="ECO:0007669"/>
    <property type="project" value="UniProtKB-KW"/>
</dbReference>
<dbReference type="KEGG" id="cput:CONPUDRAFT_43975"/>
<evidence type="ECO:0000313" key="8">
    <source>
        <dbReference type="Proteomes" id="UP000053558"/>
    </source>
</evidence>
<keyword evidence="8" id="KW-1185">Reference proteome</keyword>
<dbReference type="Gene3D" id="2.40.70.10">
    <property type="entry name" value="Acid Proteases"/>
    <property type="match status" value="2"/>
</dbReference>
<accession>A0A5M3N7A9</accession>
<dbReference type="InterPro" id="IPR001969">
    <property type="entry name" value="Aspartic_peptidase_AS"/>
</dbReference>
<feature type="domain" description="Peptidase A1" evidence="6">
    <location>
        <begin position="84"/>
        <end position="399"/>
    </location>
</feature>
<dbReference type="PANTHER" id="PTHR47966">
    <property type="entry name" value="BETA-SITE APP-CLEAVING ENZYME, ISOFORM A-RELATED"/>
    <property type="match status" value="1"/>
</dbReference>
<dbReference type="PROSITE" id="PS00141">
    <property type="entry name" value="ASP_PROTEASE"/>
    <property type="match status" value="2"/>
</dbReference>
<dbReference type="Pfam" id="PF00026">
    <property type="entry name" value="Asp"/>
    <property type="match status" value="1"/>
</dbReference>
<evidence type="ECO:0000256" key="4">
    <source>
        <dbReference type="RuleBase" id="RU000454"/>
    </source>
</evidence>
<keyword evidence="2 4" id="KW-0064">Aspartyl protease</keyword>
<dbReference type="EMBL" id="JH711573">
    <property type="protein sequence ID" value="EIW86974.1"/>
    <property type="molecule type" value="Genomic_DNA"/>
</dbReference>
<dbReference type="PRINTS" id="PR00792">
    <property type="entry name" value="PEPSIN"/>
</dbReference>
<evidence type="ECO:0000256" key="5">
    <source>
        <dbReference type="SAM" id="SignalP"/>
    </source>
</evidence>
<protein>
    <submittedName>
        <fullName evidence="7">Aspartic proteinase</fullName>
    </submittedName>
</protein>
<feature type="active site" evidence="3">
    <location>
        <position position="281"/>
    </location>
</feature>
<comment type="caution">
    <text evidence="7">The sequence shown here is derived from an EMBL/GenBank/DDBJ whole genome shotgun (WGS) entry which is preliminary data.</text>
</comment>
<feature type="signal peptide" evidence="5">
    <location>
        <begin position="1"/>
        <end position="25"/>
    </location>
</feature>
<dbReference type="OrthoDB" id="660550at2759"/>
<dbReference type="CDD" id="cd05471">
    <property type="entry name" value="pepsin_like"/>
    <property type="match status" value="1"/>
</dbReference>
<evidence type="ECO:0000256" key="2">
    <source>
        <dbReference type="ARBA" id="ARBA00022750"/>
    </source>
</evidence>
<feature type="chain" id="PRO_5024307725" evidence="5">
    <location>
        <begin position="26"/>
        <end position="409"/>
    </location>
</feature>
<keyword evidence="5" id="KW-0732">Signal</keyword>